<evidence type="ECO:0000313" key="3">
    <source>
        <dbReference type="Proteomes" id="UP001201980"/>
    </source>
</evidence>
<proteinExistence type="predicted"/>
<comment type="caution">
    <text evidence="2">The sequence shown here is derived from an EMBL/GenBank/DDBJ whole genome shotgun (WGS) entry which is preliminary data.</text>
</comment>
<dbReference type="Proteomes" id="UP001201980">
    <property type="component" value="Unassembled WGS sequence"/>
</dbReference>
<feature type="region of interest" description="Disordered" evidence="1">
    <location>
        <begin position="1"/>
        <end position="39"/>
    </location>
</feature>
<feature type="region of interest" description="Disordered" evidence="1">
    <location>
        <begin position="112"/>
        <end position="165"/>
    </location>
</feature>
<accession>A0AAD5RFX6</accession>
<dbReference type="AlphaFoldDB" id="A0AAD5RFX6"/>
<name>A0AAD5RFX6_9PEZI</name>
<sequence length="340" mass="36412">MSFQTKTAKHLPPHKDRTTQRLALKSKPPEISLSARPLPQSLPSEVEKLAKLKQQFDREIDVFANLREYAQGKNGLRGYLETMRSKYHGTAHNDNSSMPKHSSARVYNSSVATVRPGDTMMDQARRDSANNPGHAPPSSGLGGHKNLPPRNANPSGGDVHQSQGFVSNNVSQTPAMMAGQNFYTQTPLTGASMHPDGSGNSNFSLNFNTPFPSPGELAFCTGVGGGNNNWNAASDAVSSLPAVNIQPEDSVVETASRLLCHATVMDLFQIQKLVEDQLNAVCEFVCSTQPKAPGWDSGSLESATIMDNNQATAPTGNEGTQWQMGSLDPFSSTGTNQDGA</sequence>
<organism evidence="2 3">
    <name type="scientific">Zalerion maritima</name>
    <dbReference type="NCBI Taxonomy" id="339359"/>
    <lineage>
        <taxon>Eukaryota</taxon>
        <taxon>Fungi</taxon>
        <taxon>Dikarya</taxon>
        <taxon>Ascomycota</taxon>
        <taxon>Pezizomycotina</taxon>
        <taxon>Sordariomycetes</taxon>
        <taxon>Lulworthiomycetidae</taxon>
        <taxon>Lulworthiales</taxon>
        <taxon>Lulworthiaceae</taxon>
        <taxon>Zalerion</taxon>
    </lineage>
</organism>
<reference evidence="2" key="1">
    <citation type="submission" date="2022-07" db="EMBL/GenBank/DDBJ databases">
        <title>Draft genome sequence of Zalerion maritima ATCC 34329, a (micro)plastics degrading marine fungus.</title>
        <authorList>
            <person name="Paco A."/>
            <person name="Goncalves M.F.M."/>
            <person name="Rocha-Santos T.A.P."/>
            <person name="Alves A."/>
        </authorList>
    </citation>
    <scope>NUCLEOTIDE SEQUENCE</scope>
    <source>
        <strain evidence="2">ATCC 34329</strain>
    </source>
</reference>
<protein>
    <submittedName>
        <fullName evidence="2">Uncharacterized protein</fullName>
    </submittedName>
</protein>
<dbReference type="EMBL" id="JAKWBI020000761">
    <property type="protein sequence ID" value="KAJ2892638.1"/>
    <property type="molecule type" value="Genomic_DNA"/>
</dbReference>
<keyword evidence="3" id="KW-1185">Reference proteome</keyword>
<gene>
    <name evidence="2" type="ORF">MKZ38_009534</name>
</gene>
<evidence type="ECO:0000256" key="1">
    <source>
        <dbReference type="SAM" id="MobiDB-lite"/>
    </source>
</evidence>
<evidence type="ECO:0000313" key="2">
    <source>
        <dbReference type="EMBL" id="KAJ2892638.1"/>
    </source>
</evidence>
<feature type="region of interest" description="Disordered" evidence="1">
    <location>
        <begin position="309"/>
        <end position="340"/>
    </location>
</feature>